<dbReference type="AlphaFoldDB" id="A0A941J3R6"/>
<protein>
    <submittedName>
        <fullName evidence="1">Uncharacterized protein</fullName>
    </submittedName>
</protein>
<dbReference type="Proteomes" id="UP000680045">
    <property type="component" value="Unassembled WGS sequence"/>
</dbReference>
<dbReference type="EMBL" id="JAGTPW010000080">
    <property type="protein sequence ID" value="MBR8646233.1"/>
    <property type="molecule type" value="Genomic_DNA"/>
</dbReference>
<sequence>MEQRTFQIDDQWNIIYYPERPSGFSVMVIGDRSHFVEKTAAFGCSILVGCRYWNI</sequence>
<evidence type="ECO:0000313" key="1">
    <source>
        <dbReference type="EMBL" id="MBR8646233.1"/>
    </source>
</evidence>
<reference evidence="1" key="1">
    <citation type="submission" date="2021-04" db="EMBL/GenBank/DDBJ databases">
        <title>Whole genome sequencing of Enterococci isolates from hospitalized patients.</title>
        <authorList>
            <person name="Ogoti B.M."/>
            <person name="Onyambu F.G."/>
        </authorList>
    </citation>
    <scope>NUCLEOTIDE SEQUENCE</scope>
    <source>
        <strain evidence="1">242</strain>
    </source>
</reference>
<name>A0A941J3R6_9BACI</name>
<comment type="caution">
    <text evidence="1">The sequence shown here is derived from an EMBL/GenBank/DDBJ whole genome shotgun (WGS) entry which is preliminary data.</text>
</comment>
<evidence type="ECO:0000313" key="2">
    <source>
        <dbReference type="Proteomes" id="UP000680045"/>
    </source>
</evidence>
<gene>
    <name evidence="1" type="ORF">KEH51_27750</name>
</gene>
<proteinExistence type="predicted"/>
<accession>A0A941J3R6</accession>
<organism evidence="1 2">
    <name type="scientific">Peribacillus frigoritolerans</name>
    <dbReference type="NCBI Taxonomy" id="450367"/>
    <lineage>
        <taxon>Bacteria</taxon>
        <taxon>Bacillati</taxon>
        <taxon>Bacillota</taxon>
        <taxon>Bacilli</taxon>
        <taxon>Bacillales</taxon>
        <taxon>Bacillaceae</taxon>
        <taxon>Peribacillus</taxon>
    </lineage>
</organism>